<dbReference type="GO" id="GO:0006357">
    <property type="term" value="P:regulation of transcription by RNA polymerase II"/>
    <property type="evidence" value="ECO:0007669"/>
    <property type="project" value="TreeGrafter"/>
</dbReference>
<comment type="caution">
    <text evidence="14">The sequence shown here is derived from an EMBL/GenBank/DDBJ whole genome shotgun (WGS) entry which is preliminary data.</text>
</comment>
<dbReference type="InterPro" id="IPR005559">
    <property type="entry name" value="CG-1_dom"/>
</dbReference>
<dbReference type="InterPro" id="IPR013783">
    <property type="entry name" value="Ig-like_fold"/>
</dbReference>
<evidence type="ECO:0000256" key="1">
    <source>
        <dbReference type="ARBA" id="ARBA00004123"/>
    </source>
</evidence>
<dbReference type="GO" id="GO:0005634">
    <property type="term" value="C:nucleus"/>
    <property type="evidence" value="ECO:0007669"/>
    <property type="project" value="UniProtKB-SubCell"/>
</dbReference>
<comment type="similarity">
    <text evidence="2">Belongs to the CAMTA family.</text>
</comment>
<dbReference type="GO" id="GO:0003690">
    <property type="term" value="F:double-stranded DNA binding"/>
    <property type="evidence" value="ECO:0007669"/>
    <property type="project" value="TreeGrafter"/>
</dbReference>
<dbReference type="SMART" id="SM01076">
    <property type="entry name" value="CG-1"/>
    <property type="match status" value="1"/>
</dbReference>
<dbReference type="InterPro" id="IPR027417">
    <property type="entry name" value="P-loop_NTPase"/>
</dbReference>
<keyword evidence="9" id="KW-0010">Activator</keyword>
<dbReference type="Pfam" id="PF03859">
    <property type="entry name" value="CG-1"/>
    <property type="match status" value="1"/>
</dbReference>
<feature type="repeat" description="ANK" evidence="12">
    <location>
        <begin position="684"/>
        <end position="716"/>
    </location>
</feature>
<evidence type="ECO:0000256" key="8">
    <source>
        <dbReference type="ARBA" id="ARBA00023125"/>
    </source>
</evidence>
<protein>
    <recommendedName>
        <fullName evidence="13">CG-1 domain-containing protein</fullName>
    </recommendedName>
</protein>
<evidence type="ECO:0000313" key="15">
    <source>
        <dbReference type="Proteomes" id="UP000324897"/>
    </source>
</evidence>
<dbReference type="InterPro" id="IPR014756">
    <property type="entry name" value="Ig_E-set"/>
</dbReference>
<dbReference type="OrthoDB" id="407555at2759"/>
<keyword evidence="5" id="KW-0112">Calmodulin-binding</keyword>
<dbReference type="EMBL" id="RWGY01000031">
    <property type="protein sequence ID" value="TVU14054.1"/>
    <property type="molecule type" value="Genomic_DNA"/>
</dbReference>
<dbReference type="SMART" id="SM00015">
    <property type="entry name" value="IQ"/>
    <property type="match status" value="3"/>
</dbReference>
<accession>A0A5J9TRS6</accession>
<dbReference type="PANTHER" id="PTHR23335:SF1">
    <property type="entry name" value="CALMODULIN-BINDING TRANSCRIPTION ACTIVATOR, ISOFORM F"/>
    <property type="match status" value="1"/>
</dbReference>
<keyword evidence="11" id="KW-0539">Nucleus</keyword>
<dbReference type="InterPro" id="IPR036770">
    <property type="entry name" value="Ankyrin_rpt-contain_sf"/>
</dbReference>
<dbReference type="Pfam" id="PF12796">
    <property type="entry name" value="Ank_2"/>
    <property type="match status" value="1"/>
</dbReference>
<keyword evidence="10" id="KW-0804">Transcription</keyword>
<dbReference type="PROSITE" id="PS50088">
    <property type="entry name" value="ANK_REPEAT"/>
    <property type="match status" value="1"/>
</dbReference>
<dbReference type="SUPFAM" id="SSF52540">
    <property type="entry name" value="P-loop containing nucleoside triphosphate hydrolases"/>
    <property type="match status" value="1"/>
</dbReference>
<sequence>MSQSFDINVLREEARTRWLRPAEVYYILQNHERFPITPEPPKKPSSGSLFLYNRRVNRYFRRDGHAWRRKKDGRTVGEAHERLKVGNVDALSCYYAHGEQNPCFQRRCFWMLEPAYEHIVLVQYREVAEGRNYSPQPTNAPSESLSSLSYPNAIYGNQYRNSASGISEGSESHQSYSNLSSLTEVTSYSVNKESNGDGGTLLSIPELGQTFPEQYTEVYRADNGNTENKSGLNVALKKIVEQLSLGDDDEDDYIYSNHAQLSGYAKNVEAAGDNQLKQIRPEGIQNGLDRNIAPSWEDVLHCSSGLPTSSVYQKSLCTVVPSPKYIDNLHFARQSDFQHQQNLEYQQQGGLDSSDLRIRLSAAKRFLLGPEDSIDSPSSNFLLRNIGNNGTDTLLAHDGRLAPNSDWKTKTPLGFQRNLQGFELTELFDHGQFEPYPRADTRLSLGQKQLFNIREISPEWAFSYEITKIIITGDFLCDPLNSCWAVMFGDSEVPAEIVQPGVLSCHTPLHSSGKLTLCITSGNREVCSEVKDFEFRAKPTASSFTDLASSSRSLKSKEELLLLAKFTRMLLRENGSSDASGDDSQSEHCPKLKMNEEHWEQLIHELGLGCKNPVATVDWIMEELLKSRLQQWLSAKLQVSDEVQQCHLSKHDQGIIHLISALGFEWALSSVLSAGVGINFRDSNGWTALHWAAYFGREKMIATLLAAGASATAVTDPTAQDPVGKTAAFLASEQGHMGLAGYLSEVSLTSHLASLTIEESDISKGSAVVEAQKAVESISQRSAEWNGGTEDELSMKDSLAAVRNAAQAAARIQNAFRAFSFRKRQEKTAQLRDEYGMTQEDIDELAAAQRLYHQTHASSGQFYDKAAVSIQKKYKGWKGRKIFLNMRRNAVKIQAHVRGHQVRKKYKTFVSTVSVLEKVILRWRRKGQGLRGFRAEQPAMIDTEEEGEDADDEFDDDEATKIFRRQKVDEALKEAVSRVLSMVDSPEARMQYRRMLEEFRQATAESGGSEEVTSIFNSELLGIDSFMH</sequence>
<evidence type="ECO:0000256" key="10">
    <source>
        <dbReference type="ARBA" id="ARBA00023163"/>
    </source>
</evidence>
<dbReference type="FunFam" id="1.20.5.190:FF:000003">
    <property type="entry name" value="Calmodulin-binding transcription activator 2"/>
    <property type="match status" value="1"/>
</dbReference>
<dbReference type="SUPFAM" id="SSF48403">
    <property type="entry name" value="Ankyrin repeat"/>
    <property type="match status" value="1"/>
</dbReference>
<dbReference type="Pfam" id="PF00612">
    <property type="entry name" value="IQ"/>
    <property type="match status" value="2"/>
</dbReference>
<evidence type="ECO:0000313" key="14">
    <source>
        <dbReference type="EMBL" id="TVU14054.1"/>
    </source>
</evidence>
<dbReference type="InterPro" id="IPR002909">
    <property type="entry name" value="IPT_dom"/>
</dbReference>
<evidence type="ECO:0000256" key="3">
    <source>
        <dbReference type="ARBA" id="ARBA00022737"/>
    </source>
</evidence>
<dbReference type="PROSITE" id="PS50297">
    <property type="entry name" value="ANK_REP_REGION"/>
    <property type="match status" value="1"/>
</dbReference>
<dbReference type="Gene3D" id="2.60.40.10">
    <property type="entry name" value="Immunoglobulins"/>
    <property type="match status" value="1"/>
</dbReference>
<dbReference type="Proteomes" id="UP000324897">
    <property type="component" value="Unassembled WGS sequence"/>
</dbReference>
<dbReference type="InterPro" id="IPR000048">
    <property type="entry name" value="IQ_motif_EF-hand-BS"/>
</dbReference>
<evidence type="ECO:0000256" key="4">
    <source>
        <dbReference type="ARBA" id="ARBA00022837"/>
    </source>
</evidence>
<reference evidence="14 15" key="1">
    <citation type="journal article" date="2019" name="Sci. Rep.">
        <title>A high-quality genome of Eragrostis curvula grass provides insights into Poaceae evolution and supports new strategies to enhance forage quality.</title>
        <authorList>
            <person name="Carballo J."/>
            <person name="Santos B.A.C.M."/>
            <person name="Zappacosta D."/>
            <person name="Garbus I."/>
            <person name="Selva J.P."/>
            <person name="Gallo C.A."/>
            <person name="Diaz A."/>
            <person name="Albertini E."/>
            <person name="Caccamo M."/>
            <person name="Echenique V."/>
        </authorList>
    </citation>
    <scope>NUCLEOTIDE SEQUENCE [LARGE SCALE GENOMIC DNA]</scope>
    <source>
        <strain evidence="15">cv. Victoria</strain>
        <tissue evidence="14">Leaf</tissue>
    </source>
</reference>
<keyword evidence="3" id="KW-0677">Repeat</keyword>
<evidence type="ECO:0000256" key="11">
    <source>
        <dbReference type="ARBA" id="ARBA00023242"/>
    </source>
</evidence>
<dbReference type="Gene3D" id="1.25.40.20">
    <property type="entry name" value="Ankyrin repeat-containing domain"/>
    <property type="match status" value="1"/>
</dbReference>
<gene>
    <name evidence="14" type="ORF">EJB05_37500</name>
</gene>
<keyword evidence="8" id="KW-0238">DNA-binding</keyword>
<dbReference type="Pfam" id="PF01833">
    <property type="entry name" value="TIG"/>
    <property type="match status" value="1"/>
</dbReference>
<name>A0A5J9TRS6_9POAL</name>
<dbReference type="Gene3D" id="1.20.5.190">
    <property type="match status" value="1"/>
</dbReference>
<dbReference type="AlphaFoldDB" id="A0A5J9TRS6"/>
<dbReference type="GO" id="GO:0005516">
    <property type="term" value="F:calmodulin binding"/>
    <property type="evidence" value="ECO:0007669"/>
    <property type="project" value="UniProtKB-KW"/>
</dbReference>
<evidence type="ECO:0000256" key="5">
    <source>
        <dbReference type="ARBA" id="ARBA00022860"/>
    </source>
</evidence>
<feature type="domain" description="CG-1" evidence="13">
    <location>
        <begin position="7"/>
        <end position="133"/>
    </location>
</feature>
<dbReference type="PROSITE" id="PS51437">
    <property type="entry name" value="CG_1"/>
    <property type="match status" value="1"/>
</dbReference>
<dbReference type="GO" id="GO:0003712">
    <property type="term" value="F:transcription coregulator activity"/>
    <property type="evidence" value="ECO:0007669"/>
    <property type="project" value="TreeGrafter"/>
</dbReference>
<keyword evidence="6" id="KW-0805">Transcription regulation</keyword>
<evidence type="ECO:0000256" key="6">
    <source>
        <dbReference type="ARBA" id="ARBA00023015"/>
    </source>
</evidence>
<keyword evidence="15" id="KW-1185">Reference proteome</keyword>
<evidence type="ECO:0000259" key="13">
    <source>
        <dbReference type="PROSITE" id="PS51437"/>
    </source>
</evidence>
<evidence type="ECO:0000256" key="12">
    <source>
        <dbReference type="PROSITE-ProRule" id="PRU00023"/>
    </source>
</evidence>
<keyword evidence="7 12" id="KW-0040">ANK repeat</keyword>
<dbReference type="InterPro" id="IPR002110">
    <property type="entry name" value="Ankyrin_rpt"/>
</dbReference>
<comment type="subcellular location">
    <subcellularLocation>
        <location evidence="1">Nucleus</location>
    </subcellularLocation>
</comment>
<evidence type="ECO:0000256" key="7">
    <source>
        <dbReference type="ARBA" id="ARBA00023043"/>
    </source>
</evidence>
<dbReference type="Gramene" id="TVU14054">
    <property type="protein sequence ID" value="TVU14054"/>
    <property type="gene ID" value="EJB05_37500"/>
</dbReference>
<dbReference type="SMART" id="SM00248">
    <property type="entry name" value="ANK"/>
    <property type="match status" value="2"/>
</dbReference>
<keyword evidence="4" id="KW-0106">Calcium</keyword>
<proteinExistence type="inferred from homology"/>
<evidence type="ECO:0000256" key="9">
    <source>
        <dbReference type="ARBA" id="ARBA00023159"/>
    </source>
</evidence>
<evidence type="ECO:0000256" key="2">
    <source>
        <dbReference type="ARBA" id="ARBA00008267"/>
    </source>
</evidence>
<organism evidence="14 15">
    <name type="scientific">Eragrostis curvula</name>
    <name type="common">weeping love grass</name>
    <dbReference type="NCBI Taxonomy" id="38414"/>
    <lineage>
        <taxon>Eukaryota</taxon>
        <taxon>Viridiplantae</taxon>
        <taxon>Streptophyta</taxon>
        <taxon>Embryophyta</taxon>
        <taxon>Tracheophyta</taxon>
        <taxon>Spermatophyta</taxon>
        <taxon>Magnoliopsida</taxon>
        <taxon>Liliopsida</taxon>
        <taxon>Poales</taxon>
        <taxon>Poaceae</taxon>
        <taxon>PACMAD clade</taxon>
        <taxon>Chloridoideae</taxon>
        <taxon>Eragrostideae</taxon>
        <taxon>Eragrostidinae</taxon>
        <taxon>Eragrostis</taxon>
    </lineage>
</organism>
<dbReference type="PROSITE" id="PS50096">
    <property type="entry name" value="IQ"/>
    <property type="match status" value="3"/>
</dbReference>
<dbReference type="SUPFAM" id="SSF81296">
    <property type="entry name" value="E set domains"/>
    <property type="match status" value="1"/>
</dbReference>
<dbReference type="PANTHER" id="PTHR23335">
    <property type="entry name" value="CALMODULIN-BINDING TRANSCRIPTION ACTIVATOR CAMTA"/>
    <property type="match status" value="1"/>
</dbReference>